<evidence type="ECO:0000259" key="1">
    <source>
        <dbReference type="PROSITE" id="PS50164"/>
    </source>
</evidence>
<protein>
    <recommendedName>
        <fullName evidence="1">GIY-YIG domain-containing protein</fullName>
    </recommendedName>
</protein>
<dbReference type="Pfam" id="PF01541">
    <property type="entry name" value="GIY-YIG"/>
    <property type="match status" value="1"/>
</dbReference>
<accession>A0A8S3QUB3</accession>
<evidence type="ECO:0000313" key="2">
    <source>
        <dbReference type="EMBL" id="CAG2200335.1"/>
    </source>
</evidence>
<dbReference type="InterPro" id="IPR035901">
    <property type="entry name" value="GIY-YIG_endonuc_sf"/>
</dbReference>
<organism evidence="2 3">
    <name type="scientific">Mytilus edulis</name>
    <name type="common">Blue mussel</name>
    <dbReference type="NCBI Taxonomy" id="6550"/>
    <lineage>
        <taxon>Eukaryota</taxon>
        <taxon>Metazoa</taxon>
        <taxon>Spiralia</taxon>
        <taxon>Lophotrochozoa</taxon>
        <taxon>Mollusca</taxon>
        <taxon>Bivalvia</taxon>
        <taxon>Autobranchia</taxon>
        <taxon>Pteriomorphia</taxon>
        <taxon>Mytilida</taxon>
        <taxon>Mytiloidea</taxon>
        <taxon>Mytilidae</taxon>
        <taxon>Mytilinae</taxon>
        <taxon>Mytilus</taxon>
    </lineage>
</organism>
<keyword evidence="3" id="KW-1185">Reference proteome</keyword>
<dbReference type="Gene3D" id="3.40.1440.10">
    <property type="entry name" value="GIY-YIG endonuclease"/>
    <property type="match status" value="1"/>
</dbReference>
<gene>
    <name evidence="2" type="ORF">MEDL_14962</name>
</gene>
<dbReference type="AlphaFoldDB" id="A0A8S3QUB3"/>
<name>A0A8S3QUB3_MYTED</name>
<evidence type="ECO:0000313" key="3">
    <source>
        <dbReference type="Proteomes" id="UP000683360"/>
    </source>
</evidence>
<dbReference type="Proteomes" id="UP000683360">
    <property type="component" value="Unassembled WGS sequence"/>
</dbReference>
<dbReference type="PROSITE" id="PS50164">
    <property type="entry name" value="GIY_YIG"/>
    <property type="match status" value="1"/>
</dbReference>
<feature type="domain" description="GIY-YIG" evidence="1">
    <location>
        <begin position="111"/>
        <end position="205"/>
    </location>
</feature>
<dbReference type="OrthoDB" id="6131042at2759"/>
<reference evidence="2" key="1">
    <citation type="submission" date="2021-03" db="EMBL/GenBank/DDBJ databases">
        <authorList>
            <person name="Bekaert M."/>
        </authorList>
    </citation>
    <scope>NUCLEOTIDE SEQUENCE</scope>
</reference>
<dbReference type="EMBL" id="CAJPWZ010000742">
    <property type="protein sequence ID" value="CAG2200335.1"/>
    <property type="molecule type" value="Genomic_DNA"/>
</dbReference>
<comment type="caution">
    <text evidence="2">The sequence shown here is derived from an EMBL/GenBank/DDBJ whole genome shotgun (WGS) entry which is preliminary data.</text>
</comment>
<sequence length="207" mass="23806">MGTTEGNVQFIITHHPYNPTIRKIINQRKDILERSPETYHMSRMKFDVTTRKTTSLRQLLVNTDIKPLNPKGNRPCGRNCHICTKMTHSTEIKATQTEKTIKITEPITCLTTSVIYIIKCKKCNKQYIGQTGNTICERFYGHMNDIKNKNEHKPVSKHFSAEGHNTNDVTITGIKTTVANVNTRLRTEEAYINYLSTQSPWGLNLRR</sequence>
<proteinExistence type="predicted"/>
<dbReference type="SUPFAM" id="SSF82771">
    <property type="entry name" value="GIY-YIG endonuclease"/>
    <property type="match status" value="1"/>
</dbReference>
<dbReference type="CDD" id="cd10442">
    <property type="entry name" value="GIY-YIG_PLEs"/>
    <property type="match status" value="1"/>
</dbReference>
<dbReference type="InterPro" id="IPR000305">
    <property type="entry name" value="GIY-YIG_endonuc"/>
</dbReference>